<dbReference type="Pfam" id="PF00072">
    <property type="entry name" value="Response_reg"/>
    <property type="match status" value="1"/>
</dbReference>
<organism evidence="7">
    <name type="scientific">Siphoviridae sp. cti0B23</name>
    <dbReference type="NCBI Taxonomy" id="2825619"/>
    <lineage>
        <taxon>Viruses</taxon>
        <taxon>Duplodnaviria</taxon>
        <taxon>Heunggongvirae</taxon>
        <taxon>Uroviricota</taxon>
        <taxon>Caudoviricetes</taxon>
    </lineage>
</organism>
<evidence type="ECO:0000256" key="1">
    <source>
        <dbReference type="ARBA" id="ARBA00022553"/>
    </source>
</evidence>
<dbReference type="SUPFAM" id="SSF52172">
    <property type="entry name" value="CheY-like"/>
    <property type="match status" value="1"/>
</dbReference>
<dbReference type="InterPro" id="IPR036097">
    <property type="entry name" value="HisK_dim/P_sf"/>
</dbReference>
<dbReference type="CDD" id="cd17546">
    <property type="entry name" value="REC_hyHK_CKI1_RcsC-like"/>
    <property type="match status" value="1"/>
</dbReference>
<name>A0A8S5UDN2_9CAUD</name>
<evidence type="ECO:0000259" key="6">
    <source>
        <dbReference type="PROSITE" id="PS50110"/>
    </source>
</evidence>
<keyword evidence="4" id="KW-1133">Transmembrane helix</keyword>
<keyword evidence="4" id="KW-0472">Membrane</keyword>
<dbReference type="InterPro" id="IPR001789">
    <property type="entry name" value="Sig_transdc_resp-reg_receiver"/>
</dbReference>
<feature type="region of interest" description="Disordered" evidence="3">
    <location>
        <begin position="17"/>
        <end position="40"/>
    </location>
</feature>
<dbReference type="PROSITE" id="PS50109">
    <property type="entry name" value="HIS_KIN"/>
    <property type="match status" value="1"/>
</dbReference>
<dbReference type="EMBL" id="BK016069">
    <property type="protein sequence ID" value="DAF92615.1"/>
    <property type="molecule type" value="Genomic_DNA"/>
</dbReference>
<evidence type="ECO:0000256" key="2">
    <source>
        <dbReference type="ARBA" id="ARBA00023012"/>
    </source>
</evidence>
<feature type="transmembrane region" description="Helical" evidence="4">
    <location>
        <begin position="47"/>
        <end position="66"/>
    </location>
</feature>
<dbReference type="CDD" id="cd00082">
    <property type="entry name" value="HisKA"/>
    <property type="match status" value="1"/>
</dbReference>
<keyword evidence="1" id="KW-0597">Phosphoprotein</keyword>
<feature type="compositionally biased region" description="Basic and acidic residues" evidence="3">
    <location>
        <begin position="17"/>
        <end position="32"/>
    </location>
</feature>
<keyword evidence="4" id="KW-0812">Transmembrane</keyword>
<reference evidence="7" key="1">
    <citation type="journal article" date="2021" name="Proc. Natl. Acad. Sci. U.S.A.">
        <title>A Catalog of Tens of Thousands of Viruses from Human Metagenomes Reveals Hidden Associations with Chronic Diseases.</title>
        <authorList>
            <person name="Tisza M.J."/>
            <person name="Buck C.B."/>
        </authorList>
    </citation>
    <scope>NUCLEOTIDE SEQUENCE</scope>
    <source>
        <strain evidence="7">Cti0B23</strain>
    </source>
</reference>
<protein>
    <submittedName>
        <fullName evidence="7">TMAO reductase sytem sensor TorS</fullName>
    </submittedName>
</protein>
<accession>A0A8S5UDN2</accession>
<dbReference type="InterPro" id="IPR011006">
    <property type="entry name" value="CheY-like_superfamily"/>
</dbReference>
<sequence>MKQDSIQTGLCNEEKNMADSGRIEKKKDRQTKQADMGQKRRSHRMNITALLIFLFLFIGCSLLQFANNRQNAQKSCGLMLDQMKELITENERSFQQLEDTLKEEYTIRANIAADYITHDWEDYKEADDFVALAKLLGVDEVHVFDEKGKIINGSVPKYYGFTMDSGEQIGFFKPMLSDHTLSLCQDVTPNTAEGKPMMYAMVWAENDNTLVQIGVTPDRLLEWMQSSDISKIVGRLPLVEGMSIYVVENATGTVLAATNDDILGYEIFPEDRIQDSLEEGKRYQKTVSFQSSSRYVVYEKMGEYDILVSYKIRAANKTLPLSMAEFALILIAALLLLTRVTRSYINYLERQGRELRTSNIAKTDFLRRMSHDIRTPLNGIRGVTAIAEYYADDMEKQAECRHKVMQASGFLMELVNNVLNMNKLESGEMKPENKPFDLIELLTETASIVEMQGQEYAIHFQMQMGKHKYRHLIGSPLYLKQVLQNIGGNAVKYNRAGGAVTFASEDVSYSDGRAVIKFTCTDTGRGMSREFLVHAFEPFSQENTDARTTFTGTGLGLAITKQMVELMEGTISLKSEQNVGTTISVTIPFRIDVDYTEPQEDAKPADAASLEGVHVLLVEDNELNMEIAQFLLKKAGITVTTAYNGQEAVDVFRTKAAGTFDVILMDVMMPVMDGLTAAKEIHATNRVDAAEIPIFAMTANAFYDDVRQSREAGMVEHLSKPIQEQELLDAIRRHVKR</sequence>
<feature type="domain" description="Response regulatory" evidence="6">
    <location>
        <begin position="614"/>
        <end position="735"/>
    </location>
</feature>
<dbReference type="Pfam" id="PF02518">
    <property type="entry name" value="HATPase_c"/>
    <property type="match status" value="1"/>
</dbReference>
<dbReference type="Pfam" id="PF00512">
    <property type="entry name" value="HisKA"/>
    <property type="match status" value="1"/>
</dbReference>
<dbReference type="InterPro" id="IPR005467">
    <property type="entry name" value="His_kinase_dom"/>
</dbReference>
<proteinExistence type="predicted"/>
<dbReference type="InterPro" id="IPR003661">
    <property type="entry name" value="HisK_dim/P_dom"/>
</dbReference>
<dbReference type="InterPro" id="IPR004358">
    <property type="entry name" value="Sig_transdc_His_kin-like_C"/>
</dbReference>
<keyword evidence="2" id="KW-0902">Two-component regulatory system</keyword>
<dbReference type="SUPFAM" id="SSF47384">
    <property type="entry name" value="Homodimeric domain of signal transducing histidine kinase"/>
    <property type="match status" value="1"/>
</dbReference>
<dbReference type="PROSITE" id="PS50110">
    <property type="entry name" value="RESPONSE_REGULATORY"/>
    <property type="match status" value="1"/>
</dbReference>
<dbReference type="SMART" id="SM00448">
    <property type="entry name" value="REC"/>
    <property type="match status" value="1"/>
</dbReference>
<dbReference type="PANTHER" id="PTHR45339:SF1">
    <property type="entry name" value="HYBRID SIGNAL TRANSDUCTION HISTIDINE KINASE J"/>
    <property type="match status" value="1"/>
</dbReference>
<dbReference type="Gene3D" id="1.10.287.130">
    <property type="match status" value="1"/>
</dbReference>
<evidence type="ECO:0000259" key="5">
    <source>
        <dbReference type="PROSITE" id="PS50109"/>
    </source>
</evidence>
<dbReference type="SMART" id="SM00387">
    <property type="entry name" value="HATPase_c"/>
    <property type="match status" value="1"/>
</dbReference>
<dbReference type="SMART" id="SM00388">
    <property type="entry name" value="HisKA"/>
    <property type="match status" value="1"/>
</dbReference>
<dbReference type="Gene3D" id="3.40.50.2300">
    <property type="match status" value="1"/>
</dbReference>
<dbReference type="SUPFAM" id="SSF55874">
    <property type="entry name" value="ATPase domain of HSP90 chaperone/DNA topoisomerase II/histidine kinase"/>
    <property type="match status" value="1"/>
</dbReference>
<feature type="domain" description="Histidine kinase" evidence="5">
    <location>
        <begin position="368"/>
        <end position="591"/>
    </location>
</feature>
<dbReference type="Gene3D" id="3.30.565.10">
    <property type="entry name" value="Histidine kinase-like ATPase, C-terminal domain"/>
    <property type="match status" value="1"/>
</dbReference>
<dbReference type="PRINTS" id="PR00344">
    <property type="entry name" value="BCTRLSENSOR"/>
</dbReference>
<dbReference type="InterPro" id="IPR003594">
    <property type="entry name" value="HATPase_dom"/>
</dbReference>
<evidence type="ECO:0000256" key="3">
    <source>
        <dbReference type="SAM" id="MobiDB-lite"/>
    </source>
</evidence>
<dbReference type="GO" id="GO:0000155">
    <property type="term" value="F:phosphorelay sensor kinase activity"/>
    <property type="evidence" value="ECO:0007669"/>
    <property type="project" value="InterPro"/>
</dbReference>
<evidence type="ECO:0000313" key="7">
    <source>
        <dbReference type="EMBL" id="DAF92615.1"/>
    </source>
</evidence>
<dbReference type="InterPro" id="IPR036890">
    <property type="entry name" value="HATPase_C_sf"/>
</dbReference>
<evidence type="ECO:0000256" key="4">
    <source>
        <dbReference type="SAM" id="Phobius"/>
    </source>
</evidence>
<dbReference type="PANTHER" id="PTHR45339">
    <property type="entry name" value="HYBRID SIGNAL TRANSDUCTION HISTIDINE KINASE J"/>
    <property type="match status" value="1"/>
</dbReference>